<feature type="signal peptide" evidence="1">
    <location>
        <begin position="1"/>
        <end position="21"/>
    </location>
</feature>
<evidence type="ECO:0008006" key="4">
    <source>
        <dbReference type="Google" id="ProtNLM"/>
    </source>
</evidence>
<dbReference type="Proteomes" id="UP001148299">
    <property type="component" value="Unassembled WGS sequence"/>
</dbReference>
<evidence type="ECO:0000256" key="1">
    <source>
        <dbReference type="SAM" id="SignalP"/>
    </source>
</evidence>
<organism evidence="2 3">
    <name type="scientific">Penicillium brevicompactum</name>
    <dbReference type="NCBI Taxonomy" id="5074"/>
    <lineage>
        <taxon>Eukaryota</taxon>
        <taxon>Fungi</taxon>
        <taxon>Dikarya</taxon>
        <taxon>Ascomycota</taxon>
        <taxon>Pezizomycotina</taxon>
        <taxon>Eurotiomycetes</taxon>
        <taxon>Eurotiomycetidae</taxon>
        <taxon>Eurotiales</taxon>
        <taxon>Aspergillaceae</taxon>
        <taxon>Penicillium</taxon>
    </lineage>
</organism>
<keyword evidence="1" id="KW-0732">Signal</keyword>
<gene>
    <name evidence="2" type="ORF">N7541_004127</name>
</gene>
<evidence type="ECO:0000313" key="3">
    <source>
        <dbReference type="Proteomes" id="UP001148299"/>
    </source>
</evidence>
<dbReference type="AlphaFoldDB" id="A0A9W9RT22"/>
<protein>
    <recommendedName>
        <fullName evidence="4">Apple domain-containing protein</fullName>
    </recommendedName>
</protein>
<feature type="chain" id="PRO_5040997832" description="Apple domain-containing protein" evidence="1">
    <location>
        <begin position="22"/>
        <end position="396"/>
    </location>
</feature>
<dbReference type="PROSITE" id="PS00430">
    <property type="entry name" value="TONB_DEPENDENT_REC_1"/>
    <property type="match status" value="1"/>
</dbReference>
<accession>A0A9W9RT22</accession>
<sequence>MNTSISRFALVAGLLLGHASASIPAVSSLPASSQAHAMTATCETRLGTASVKSVPTVTHTHTIHDRHPVVVFTTTLDTITVTPTQSTQVVTNYETSTVTSTASTVTDTFSTTSTFYHTSTFSQQDLPSTATVFLAVSTTSTSTSTIPTSSGFLPIADTIPPTPTVYKRSLQEEQEPECALWVDDYRYAQEVVCHEKNVIMMTTTSTVTGSPVTITAATPITTVTVTDTITSHSVVVPSDVSTTLSYSTTKTITETVEVLASTTTLTSTTTVVGAVATATSYAACAANNIAGNPLSADFGSVAGKYMYYVTFSQIAGERLSVGNTASVYDCCVSCQESATCAMSYYWHSSVVTYCYLISSTQCSATDNYATVALHDAESNIQMSNGNCGHVVSQSEL</sequence>
<comment type="caution">
    <text evidence="2">The sequence shown here is derived from an EMBL/GenBank/DDBJ whole genome shotgun (WGS) entry which is preliminary data.</text>
</comment>
<keyword evidence="3" id="KW-1185">Reference proteome</keyword>
<evidence type="ECO:0000313" key="2">
    <source>
        <dbReference type="EMBL" id="KAJ5363283.1"/>
    </source>
</evidence>
<dbReference type="EMBL" id="JAPZBR010000002">
    <property type="protein sequence ID" value="KAJ5363283.1"/>
    <property type="molecule type" value="Genomic_DNA"/>
</dbReference>
<reference evidence="2" key="2">
    <citation type="journal article" date="2023" name="IMA Fungus">
        <title>Comparative genomic study of the Penicillium genus elucidates a diverse pangenome and 15 lateral gene transfer events.</title>
        <authorList>
            <person name="Petersen C."/>
            <person name="Sorensen T."/>
            <person name="Nielsen M.R."/>
            <person name="Sondergaard T.E."/>
            <person name="Sorensen J.L."/>
            <person name="Fitzpatrick D.A."/>
            <person name="Frisvad J.C."/>
            <person name="Nielsen K.L."/>
        </authorList>
    </citation>
    <scope>NUCLEOTIDE SEQUENCE</scope>
    <source>
        <strain evidence="2">IBT 35675</strain>
    </source>
</reference>
<proteinExistence type="predicted"/>
<name>A0A9W9RT22_PENBR</name>
<dbReference type="InterPro" id="IPR010916">
    <property type="entry name" value="TonB_box_CS"/>
</dbReference>
<reference evidence="2" key="1">
    <citation type="submission" date="2022-12" db="EMBL/GenBank/DDBJ databases">
        <authorList>
            <person name="Petersen C."/>
        </authorList>
    </citation>
    <scope>NUCLEOTIDE SEQUENCE</scope>
    <source>
        <strain evidence="2">IBT 35675</strain>
    </source>
</reference>